<comment type="caution">
    <text evidence="3">The sequence shown here is derived from an EMBL/GenBank/DDBJ whole genome shotgun (WGS) entry which is preliminary data.</text>
</comment>
<evidence type="ECO:0000256" key="1">
    <source>
        <dbReference type="ARBA" id="ARBA00006739"/>
    </source>
</evidence>
<proteinExistence type="inferred from homology"/>
<dbReference type="PANTHER" id="PTHR22916">
    <property type="entry name" value="GLYCOSYLTRANSFERASE"/>
    <property type="match status" value="1"/>
</dbReference>
<gene>
    <name evidence="3" type="ORF">BUZ57_06875</name>
</gene>
<organism evidence="3 4">
    <name type="scientific">Staphylococcus hyicus</name>
    <dbReference type="NCBI Taxonomy" id="1284"/>
    <lineage>
        <taxon>Bacteria</taxon>
        <taxon>Bacillati</taxon>
        <taxon>Bacillota</taxon>
        <taxon>Bacilli</taxon>
        <taxon>Bacillales</taxon>
        <taxon>Staphylococcaceae</taxon>
        <taxon>Staphylococcus</taxon>
    </lineage>
</organism>
<dbReference type="SUPFAM" id="SSF53448">
    <property type="entry name" value="Nucleotide-diphospho-sugar transferases"/>
    <property type="match status" value="1"/>
</dbReference>
<accession>A0A418JIZ8</accession>
<evidence type="ECO:0000313" key="3">
    <source>
        <dbReference type="EMBL" id="RIO45730.1"/>
    </source>
</evidence>
<dbReference type="Gene3D" id="3.90.550.10">
    <property type="entry name" value="Spore Coat Polysaccharide Biosynthesis Protein SpsA, Chain A"/>
    <property type="match status" value="1"/>
</dbReference>
<dbReference type="Proteomes" id="UP000285625">
    <property type="component" value="Unassembled WGS sequence"/>
</dbReference>
<dbReference type="STRING" id="1284.SHYC_09065"/>
<name>A0A418JIZ8_STAHY</name>
<evidence type="ECO:0000313" key="4">
    <source>
        <dbReference type="Proteomes" id="UP000285625"/>
    </source>
</evidence>
<dbReference type="Pfam" id="PF00535">
    <property type="entry name" value="Glycos_transf_2"/>
    <property type="match status" value="1"/>
</dbReference>
<dbReference type="EMBL" id="QXVO01000017">
    <property type="protein sequence ID" value="RIO45730.1"/>
    <property type="molecule type" value="Genomic_DNA"/>
</dbReference>
<dbReference type="InterPro" id="IPR029044">
    <property type="entry name" value="Nucleotide-diphossugar_trans"/>
</dbReference>
<dbReference type="RefSeq" id="WP_119635452.1">
    <property type="nucleotide sequence ID" value="NZ_QXVO01000017.1"/>
</dbReference>
<dbReference type="GO" id="GO:0016758">
    <property type="term" value="F:hexosyltransferase activity"/>
    <property type="evidence" value="ECO:0007669"/>
    <property type="project" value="UniProtKB-ARBA"/>
</dbReference>
<comment type="similarity">
    <text evidence="1">Belongs to the glycosyltransferase 2 family.</text>
</comment>
<evidence type="ECO:0000259" key="2">
    <source>
        <dbReference type="Pfam" id="PF00535"/>
    </source>
</evidence>
<dbReference type="AlphaFoldDB" id="A0A418JIZ8"/>
<keyword evidence="3" id="KW-0808">Transferase</keyword>
<dbReference type="CDD" id="cd00761">
    <property type="entry name" value="Glyco_tranf_GTA_type"/>
    <property type="match status" value="1"/>
</dbReference>
<sequence length="852" mass="99012">MNFNSLKDILFGKPKPFQMTRETIVHDETELRTLKHIAEVMNQCPEKAIHNINEASFLKMYIDYIQAFHQYGKGNREDLLTTYHHDDWDAYLYQKQDLKVGIIADTFLYDALKGVCHLIYLNDANVQKAFDFIIVASTWKGIDGYWEGVTNPNSDKFIELQTRIQTYQSQNIPVVFFNKEDPVNFDVFLPHAKLADIVVTTEETLIPTYQKHVNHQRVYHLKFPINLQQHNSVGTKKITDTKEVVFAGSWIEKYAERNQDAITLFNGVLNSAYDLTIYDRNLWLNQLKYQFPAEFISSIAAPLSHERTMSMHKQFPVSINLNTIKYSTTMCANRVYELQGISNFIFSNYNTFVNAEMPQIQIIFDQKDVASTLGMDSVLLQRARKIGEQQVVKHFNQFEWLKQIATWCDMNPKPTEWPIVSVIIDPKDARARQMFDDQYYPFKVAVNSINDVKTPFYTYFEGRHDYQPEYLDDLVLPLSFTNTSFITKSTLENQYVSSYDDKSYTLFKSKVTSYQHGYARDATFLNQSPQTTSSSKPILSVIVPIHNNGRHLEHKALRSIIRNPQFNQFEVILVDDGSTDALTRNTISLYNRWYDNIKVISLDVASGSASTPRNVGMTHARAPYLTFLDPDNEWVGDGINQLLEAIQADAQLDVVIGNMIKVDNEKTQTHTYYQQFINTMHQDITYDTQTLLKQTKLKTASIQALIMRTAFIQHHHIQMVPGALGQDSLFFLNVMHNARKVKVVDTIVHTYYAAIAQSMTNTISPSFFNKYYKLEKEKIKFLKRHGYLETYMHYRFNFYMKHWYIARINRATHVDNAVIVAFLNIYHLYDSMKRPHDETLLAAIKKLQSEVK</sequence>
<feature type="domain" description="Glycosyltransferase 2-like" evidence="2">
    <location>
        <begin position="540"/>
        <end position="690"/>
    </location>
</feature>
<reference evidence="3 4" key="1">
    <citation type="journal article" date="2016" name="Front. Microbiol.">
        <title>Comprehensive Phylogenetic Analysis of Bovine Non-aureus Staphylococci Species Based on Whole-Genome Sequencing.</title>
        <authorList>
            <person name="Naushad S."/>
            <person name="Barkema H.W."/>
            <person name="Luby C."/>
            <person name="Condas L.A."/>
            <person name="Nobrega D.B."/>
            <person name="Carson D.A."/>
            <person name="De Buck J."/>
        </authorList>
    </citation>
    <scope>NUCLEOTIDE SEQUENCE [LARGE SCALE GENOMIC DNA]</scope>
    <source>
        <strain evidence="3 4">SNUC 5959</strain>
    </source>
</reference>
<dbReference type="PANTHER" id="PTHR22916:SF3">
    <property type="entry name" value="UDP-GLCNAC:BETAGAL BETA-1,3-N-ACETYLGLUCOSAMINYLTRANSFERASE-LIKE PROTEIN 1"/>
    <property type="match status" value="1"/>
</dbReference>
<protein>
    <submittedName>
        <fullName evidence="3">Glycosyltransferase</fullName>
    </submittedName>
</protein>
<dbReference type="InterPro" id="IPR001173">
    <property type="entry name" value="Glyco_trans_2-like"/>
</dbReference>